<comment type="similarity">
    <text evidence="1">Belongs to the protein kinase superfamily. CAMK Ser/Thr protein kinase family. SNF1 subfamily.</text>
</comment>
<dbReference type="PROSITE" id="PS50030">
    <property type="entry name" value="UBA"/>
    <property type="match status" value="1"/>
</dbReference>
<evidence type="ECO:0000256" key="2">
    <source>
        <dbReference type="ARBA" id="ARBA00012513"/>
    </source>
</evidence>
<evidence type="ECO:0000256" key="6">
    <source>
        <dbReference type="ARBA" id="ARBA00022777"/>
    </source>
</evidence>
<dbReference type="SUPFAM" id="SSF56112">
    <property type="entry name" value="Protein kinase-like (PK-like)"/>
    <property type="match status" value="1"/>
</dbReference>
<evidence type="ECO:0000256" key="9">
    <source>
        <dbReference type="ARBA" id="ARBA00048679"/>
    </source>
</evidence>
<evidence type="ECO:0000313" key="15">
    <source>
        <dbReference type="Proteomes" id="UP001234989"/>
    </source>
</evidence>
<protein>
    <recommendedName>
        <fullName evidence="2">non-specific serine/threonine protein kinase</fullName>
        <ecNumber evidence="2">2.7.11.1</ecNumber>
    </recommendedName>
</protein>
<gene>
    <name evidence="14" type="ORF">MTR67_008481</name>
</gene>
<dbReference type="InterPro" id="IPR008271">
    <property type="entry name" value="Ser/Thr_kinase_AS"/>
</dbReference>
<dbReference type="CDD" id="cd14079">
    <property type="entry name" value="STKc_AMPK_alpha"/>
    <property type="match status" value="1"/>
</dbReference>
<dbReference type="PANTHER" id="PTHR24346:SF82">
    <property type="entry name" value="KP78A-RELATED"/>
    <property type="match status" value="1"/>
</dbReference>
<dbReference type="GO" id="GO:0005524">
    <property type="term" value="F:ATP binding"/>
    <property type="evidence" value="ECO:0007669"/>
    <property type="project" value="UniProtKB-UniRule"/>
</dbReference>
<feature type="binding site" evidence="10">
    <location>
        <position position="48"/>
    </location>
    <ligand>
        <name>ATP</name>
        <dbReference type="ChEBI" id="CHEBI:30616"/>
    </ligand>
</feature>
<dbReference type="Pfam" id="PF00069">
    <property type="entry name" value="Pkinase"/>
    <property type="match status" value="1"/>
</dbReference>
<evidence type="ECO:0000256" key="7">
    <source>
        <dbReference type="ARBA" id="ARBA00022840"/>
    </source>
</evidence>
<comment type="catalytic activity">
    <reaction evidence="8">
        <text>L-threonyl-[protein] + ATP = O-phospho-L-threonyl-[protein] + ADP + H(+)</text>
        <dbReference type="Rhea" id="RHEA:46608"/>
        <dbReference type="Rhea" id="RHEA-COMP:11060"/>
        <dbReference type="Rhea" id="RHEA-COMP:11605"/>
        <dbReference type="ChEBI" id="CHEBI:15378"/>
        <dbReference type="ChEBI" id="CHEBI:30013"/>
        <dbReference type="ChEBI" id="CHEBI:30616"/>
        <dbReference type="ChEBI" id="CHEBI:61977"/>
        <dbReference type="ChEBI" id="CHEBI:456216"/>
        <dbReference type="EC" id="2.7.11.1"/>
    </reaction>
</comment>
<dbReference type="PROSITE" id="PS50011">
    <property type="entry name" value="PROTEIN_KINASE_DOM"/>
    <property type="match status" value="1"/>
</dbReference>
<dbReference type="InterPro" id="IPR015940">
    <property type="entry name" value="UBA"/>
</dbReference>
<organism evidence="14 15">
    <name type="scientific">Solanum verrucosum</name>
    <dbReference type="NCBI Taxonomy" id="315347"/>
    <lineage>
        <taxon>Eukaryota</taxon>
        <taxon>Viridiplantae</taxon>
        <taxon>Streptophyta</taxon>
        <taxon>Embryophyta</taxon>
        <taxon>Tracheophyta</taxon>
        <taxon>Spermatophyta</taxon>
        <taxon>Magnoliopsida</taxon>
        <taxon>eudicotyledons</taxon>
        <taxon>Gunneridae</taxon>
        <taxon>Pentapetalae</taxon>
        <taxon>asterids</taxon>
        <taxon>lamiids</taxon>
        <taxon>Solanales</taxon>
        <taxon>Solanaceae</taxon>
        <taxon>Solanoideae</taxon>
        <taxon>Solaneae</taxon>
        <taxon>Solanum</taxon>
    </lineage>
</organism>
<evidence type="ECO:0000259" key="12">
    <source>
        <dbReference type="PROSITE" id="PS50011"/>
    </source>
</evidence>
<dbReference type="CDD" id="cd14335">
    <property type="entry name" value="UBA_SnRK1_plant"/>
    <property type="match status" value="1"/>
</dbReference>
<dbReference type="GO" id="GO:0004674">
    <property type="term" value="F:protein serine/threonine kinase activity"/>
    <property type="evidence" value="ECO:0007669"/>
    <property type="project" value="UniProtKB-KW"/>
</dbReference>
<dbReference type="AlphaFoldDB" id="A0AAF0TDN0"/>
<evidence type="ECO:0000256" key="3">
    <source>
        <dbReference type="ARBA" id="ARBA00022527"/>
    </source>
</evidence>
<dbReference type="SMART" id="SM00220">
    <property type="entry name" value="S_TKc"/>
    <property type="match status" value="1"/>
</dbReference>
<dbReference type="PROSITE" id="PS00107">
    <property type="entry name" value="PROTEIN_KINASE_ATP"/>
    <property type="match status" value="1"/>
</dbReference>
<feature type="domain" description="Protein kinase" evidence="12">
    <location>
        <begin position="19"/>
        <end position="271"/>
    </location>
</feature>
<reference evidence="14" key="1">
    <citation type="submission" date="2023-08" db="EMBL/GenBank/DDBJ databases">
        <title>A de novo genome assembly of Solanum verrucosum Schlechtendal, a Mexican diploid species geographically isolated from the other diploid A-genome species in potato relatives.</title>
        <authorList>
            <person name="Hosaka K."/>
        </authorList>
    </citation>
    <scope>NUCLEOTIDE SEQUENCE</scope>
    <source>
        <tissue evidence="14">Young leaves</tissue>
    </source>
</reference>
<feature type="domain" description="UBA" evidence="13">
    <location>
        <begin position="317"/>
        <end position="357"/>
    </location>
</feature>
<dbReference type="InterPro" id="IPR017441">
    <property type="entry name" value="Protein_kinase_ATP_BS"/>
</dbReference>
<evidence type="ECO:0000256" key="1">
    <source>
        <dbReference type="ARBA" id="ARBA00006234"/>
    </source>
</evidence>
<keyword evidence="4" id="KW-0808">Transferase</keyword>
<dbReference type="GO" id="GO:0035556">
    <property type="term" value="P:intracellular signal transduction"/>
    <property type="evidence" value="ECO:0007669"/>
    <property type="project" value="TreeGrafter"/>
</dbReference>
<keyword evidence="5 10" id="KW-0547">Nucleotide-binding</keyword>
<dbReference type="Gene3D" id="3.30.200.20">
    <property type="entry name" value="Phosphorylase Kinase, domain 1"/>
    <property type="match status" value="1"/>
</dbReference>
<keyword evidence="15" id="KW-1185">Reference proteome</keyword>
<evidence type="ECO:0000256" key="11">
    <source>
        <dbReference type="RuleBase" id="RU000304"/>
    </source>
</evidence>
<dbReference type="Gene3D" id="1.10.510.10">
    <property type="entry name" value="Transferase(Phosphotransferase) domain 1"/>
    <property type="match status" value="1"/>
</dbReference>
<dbReference type="PROSITE" id="PS00108">
    <property type="entry name" value="PROTEIN_KINASE_ST"/>
    <property type="match status" value="1"/>
</dbReference>
<evidence type="ECO:0000256" key="4">
    <source>
        <dbReference type="ARBA" id="ARBA00022679"/>
    </source>
</evidence>
<evidence type="ECO:0000256" key="5">
    <source>
        <dbReference type="ARBA" id="ARBA00022741"/>
    </source>
</evidence>
<dbReference type="FunFam" id="3.30.200.20:FF:000236">
    <property type="entry name" value="Non-specific serine/threonine protein kinase"/>
    <property type="match status" value="1"/>
</dbReference>
<keyword evidence="6" id="KW-0418">Kinase</keyword>
<dbReference type="SMART" id="SM00165">
    <property type="entry name" value="UBA"/>
    <property type="match status" value="1"/>
</dbReference>
<dbReference type="FunFam" id="1.10.510.10:FF:000204">
    <property type="entry name" value="Non-specific serine/threonine protein kinase"/>
    <property type="match status" value="1"/>
</dbReference>
<evidence type="ECO:0000256" key="8">
    <source>
        <dbReference type="ARBA" id="ARBA00047899"/>
    </source>
</evidence>
<name>A0AAF0TDN0_SOLVR</name>
<dbReference type="Pfam" id="PF00627">
    <property type="entry name" value="UBA"/>
    <property type="match status" value="1"/>
</dbReference>
<dbReference type="Gene3D" id="1.10.8.10">
    <property type="entry name" value="DNA helicase RuvA subunit, C-terminal domain"/>
    <property type="match status" value="1"/>
</dbReference>
<accession>A0AAF0TDN0</accession>
<dbReference type="EMBL" id="CP133613">
    <property type="protein sequence ID" value="WMV15096.1"/>
    <property type="molecule type" value="Genomic_DNA"/>
</dbReference>
<sequence>MDGTAVQGTSSVDSFLRNYKLGKTLGIGSFGKVKIAEHTLTGHKVAVKILNRRKIRNMDMEEKVRREIKILRLFMHPHIIRLYEVIETPSDIYVVMEYVKSGELFDYIVEKGRLQEDEARNFFQQIISGVEYCHRNMVVHRDLKPENLLLDSKCNVKIADFGLSNIMRDGHFLKTSCGSPNYAAPEVISGKLYAGPEVDVWSCGVILYALLCGTLPFDDENIPNLFKKIKGGIYTLPSHLSAGARDLIPRMLIVDPMKRMTIPEIRLHPWFQAHLPRYLAVPPPDTMQQAKKGFYNIILVHGAITWCSELSGMCWWKIDEEILQEVVKMGFDRNNLTESLRNRVQNEGTVAYYLLLDNRHRVSTGYLGAEFQESMEYGYNRINSNETAASPVGQCFPGIMDYQQAGARQFPIERKWALGLQVGLLPHANN</sequence>
<evidence type="ECO:0000313" key="14">
    <source>
        <dbReference type="EMBL" id="WMV15096.1"/>
    </source>
</evidence>
<keyword evidence="7 10" id="KW-0067">ATP-binding</keyword>
<comment type="catalytic activity">
    <reaction evidence="9">
        <text>L-seryl-[protein] + ATP = O-phospho-L-seryl-[protein] + ADP + H(+)</text>
        <dbReference type="Rhea" id="RHEA:17989"/>
        <dbReference type="Rhea" id="RHEA-COMP:9863"/>
        <dbReference type="Rhea" id="RHEA-COMP:11604"/>
        <dbReference type="ChEBI" id="CHEBI:15378"/>
        <dbReference type="ChEBI" id="CHEBI:29999"/>
        <dbReference type="ChEBI" id="CHEBI:30616"/>
        <dbReference type="ChEBI" id="CHEBI:83421"/>
        <dbReference type="ChEBI" id="CHEBI:456216"/>
        <dbReference type="EC" id="2.7.11.1"/>
    </reaction>
</comment>
<dbReference type="PANTHER" id="PTHR24346">
    <property type="entry name" value="MAP/MICROTUBULE AFFINITY-REGULATING KINASE"/>
    <property type="match status" value="1"/>
</dbReference>
<dbReference type="InterPro" id="IPR011009">
    <property type="entry name" value="Kinase-like_dom_sf"/>
</dbReference>
<dbReference type="GO" id="GO:0005737">
    <property type="term" value="C:cytoplasm"/>
    <property type="evidence" value="ECO:0007669"/>
    <property type="project" value="TreeGrafter"/>
</dbReference>
<proteinExistence type="inferred from homology"/>
<evidence type="ECO:0000256" key="10">
    <source>
        <dbReference type="PROSITE-ProRule" id="PRU10141"/>
    </source>
</evidence>
<dbReference type="Proteomes" id="UP001234989">
    <property type="component" value="Chromosome 2"/>
</dbReference>
<dbReference type="EC" id="2.7.11.1" evidence="2"/>
<dbReference type="InterPro" id="IPR000719">
    <property type="entry name" value="Prot_kinase_dom"/>
</dbReference>
<evidence type="ECO:0000259" key="13">
    <source>
        <dbReference type="PROSITE" id="PS50030"/>
    </source>
</evidence>
<keyword evidence="3 11" id="KW-0723">Serine/threonine-protein kinase</keyword>